<proteinExistence type="predicted"/>
<name>A0A1H5W3E8_9VIBR</name>
<feature type="transmembrane region" description="Helical" evidence="1">
    <location>
        <begin position="82"/>
        <end position="99"/>
    </location>
</feature>
<organism evidence="2 3">
    <name type="scientific">Vibrio hangzhouensis</name>
    <dbReference type="NCBI Taxonomy" id="462991"/>
    <lineage>
        <taxon>Bacteria</taxon>
        <taxon>Pseudomonadati</taxon>
        <taxon>Pseudomonadota</taxon>
        <taxon>Gammaproteobacteria</taxon>
        <taxon>Vibrionales</taxon>
        <taxon>Vibrionaceae</taxon>
        <taxon>Vibrio</taxon>
    </lineage>
</organism>
<keyword evidence="3" id="KW-1185">Reference proteome</keyword>
<dbReference type="OrthoDB" id="5198105at2"/>
<dbReference type="RefSeq" id="WP_103879625.1">
    <property type="nucleotide sequence ID" value="NZ_FNVG01000005.1"/>
</dbReference>
<evidence type="ECO:0000313" key="2">
    <source>
        <dbReference type="EMBL" id="SEF94005.1"/>
    </source>
</evidence>
<gene>
    <name evidence="2" type="ORF">SAMN04488244_105119</name>
</gene>
<keyword evidence="1" id="KW-1133">Transmembrane helix</keyword>
<evidence type="ECO:0000256" key="1">
    <source>
        <dbReference type="SAM" id="Phobius"/>
    </source>
</evidence>
<dbReference type="AlphaFoldDB" id="A0A1H5W3E8"/>
<feature type="transmembrane region" description="Helical" evidence="1">
    <location>
        <begin position="111"/>
        <end position="133"/>
    </location>
</feature>
<sequence length="183" mass="20646">MFTQVRSRITGKQVIGLFILTNLVYGVMLSFSIPMLMSYSSGLPIFDMSPMGYSFAEAAELLFALGSDGREFYMTQLALDTLYPFLFGLCYFVLLQWVIKKGNVSGVQWQWLSLFPIVAALFDYLENICIYLMLSSFPELSTTLVSISSAFTITKSALTTVYWLGLVILITMIAIQKYRHRAA</sequence>
<evidence type="ECO:0000313" key="3">
    <source>
        <dbReference type="Proteomes" id="UP000236721"/>
    </source>
</evidence>
<protein>
    <submittedName>
        <fullName evidence="2">Uncharacterized protein</fullName>
    </submittedName>
</protein>
<feature type="transmembrane region" description="Helical" evidence="1">
    <location>
        <begin position="153"/>
        <end position="175"/>
    </location>
</feature>
<keyword evidence="1" id="KW-0812">Transmembrane</keyword>
<dbReference type="EMBL" id="FNVG01000005">
    <property type="protein sequence ID" value="SEF94005.1"/>
    <property type="molecule type" value="Genomic_DNA"/>
</dbReference>
<dbReference type="Proteomes" id="UP000236721">
    <property type="component" value="Unassembled WGS sequence"/>
</dbReference>
<keyword evidence="1" id="KW-0472">Membrane</keyword>
<feature type="transmembrane region" description="Helical" evidence="1">
    <location>
        <begin position="14"/>
        <end position="37"/>
    </location>
</feature>
<accession>A0A1H5W3E8</accession>
<reference evidence="3" key="1">
    <citation type="submission" date="2016-10" db="EMBL/GenBank/DDBJ databases">
        <authorList>
            <person name="Varghese N."/>
            <person name="Submissions S."/>
        </authorList>
    </citation>
    <scope>NUCLEOTIDE SEQUENCE [LARGE SCALE GENOMIC DNA]</scope>
    <source>
        <strain evidence="3">CGMCC 1.7062</strain>
    </source>
</reference>